<keyword evidence="2" id="KW-0596">Phosphopantetheine</keyword>
<dbReference type="Gene3D" id="1.10.1200.10">
    <property type="entry name" value="ACP-like"/>
    <property type="match status" value="4"/>
</dbReference>
<dbReference type="NCBIfam" id="TIGR01733">
    <property type="entry name" value="AA-adenyl-dom"/>
    <property type="match status" value="3"/>
</dbReference>
<feature type="domain" description="Carrier" evidence="4">
    <location>
        <begin position="1604"/>
        <end position="1681"/>
    </location>
</feature>
<dbReference type="RefSeq" id="WP_344926218.1">
    <property type="nucleotide sequence ID" value="NZ_BAABCW010000005.1"/>
</dbReference>
<dbReference type="PROSITE" id="PS00012">
    <property type="entry name" value="PHOSPHOPANTETHEINE"/>
    <property type="match status" value="1"/>
</dbReference>
<evidence type="ECO:0000256" key="2">
    <source>
        <dbReference type="ARBA" id="ARBA00022450"/>
    </source>
</evidence>
<accession>A0ABP7XG99</accession>
<dbReference type="Gene3D" id="3.40.50.12780">
    <property type="entry name" value="N-terminal domain of ligase-like"/>
    <property type="match status" value="1"/>
</dbReference>
<keyword evidence="6" id="KW-1185">Reference proteome</keyword>
<dbReference type="PANTHER" id="PTHR45527:SF1">
    <property type="entry name" value="FATTY ACID SYNTHASE"/>
    <property type="match status" value="1"/>
</dbReference>
<feature type="domain" description="Carrier" evidence="4">
    <location>
        <begin position="3679"/>
        <end position="3756"/>
    </location>
</feature>
<dbReference type="CDD" id="cd12117">
    <property type="entry name" value="A_NRPS_Srf_like"/>
    <property type="match status" value="1"/>
</dbReference>
<dbReference type="InterPro" id="IPR009081">
    <property type="entry name" value="PP-bd_ACP"/>
</dbReference>
<evidence type="ECO:0000313" key="6">
    <source>
        <dbReference type="Proteomes" id="UP001500459"/>
    </source>
</evidence>
<dbReference type="InterPro" id="IPR000873">
    <property type="entry name" value="AMP-dep_synth/lig_dom"/>
</dbReference>
<dbReference type="Pfam" id="PF00550">
    <property type="entry name" value="PP-binding"/>
    <property type="match status" value="4"/>
</dbReference>
<dbReference type="SMART" id="SM00823">
    <property type="entry name" value="PKS_PP"/>
    <property type="match status" value="3"/>
</dbReference>
<dbReference type="InterPro" id="IPR023213">
    <property type="entry name" value="CAT-like_dom_sf"/>
</dbReference>
<dbReference type="Gene3D" id="3.30.300.30">
    <property type="match status" value="4"/>
</dbReference>
<name>A0ABP7XG99_9FLAO</name>
<organism evidence="5 6">
    <name type="scientific">Aquimarina addita</name>
    <dbReference type="NCBI Taxonomy" id="870485"/>
    <lineage>
        <taxon>Bacteria</taxon>
        <taxon>Pseudomonadati</taxon>
        <taxon>Bacteroidota</taxon>
        <taxon>Flavobacteriia</taxon>
        <taxon>Flavobacteriales</taxon>
        <taxon>Flavobacteriaceae</taxon>
        <taxon>Aquimarina</taxon>
    </lineage>
</organism>
<dbReference type="InterPro" id="IPR020845">
    <property type="entry name" value="AMP-binding_CS"/>
</dbReference>
<dbReference type="InterPro" id="IPR020459">
    <property type="entry name" value="AMP-binding"/>
</dbReference>
<dbReference type="PRINTS" id="PR00154">
    <property type="entry name" value="AMPBINDING"/>
</dbReference>
<feature type="domain" description="Carrier" evidence="4">
    <location>
        <begin position="574"/>
        <end position="649"/>
    </location>
</feature>
<evidence type="ECO:0000256" key="1">
    <source>
        <dbReference type="ARBA" id="ARBA00001957"/>
    </source>
</evidence>
<dbReference type="Gene3D" id="3.30.559.30">
    <property type="entry name" value="Nonribosomal peptide synthetase, condensation domain"/>
    <property type="match status" value="3"/>
</dbReference>
<dbReference type="InterPro" id="IPR045851">
    <property type="entry name" value="AMP-bd_C_sf"/>
</dbReference>
<dbReference type="Pfam" id="PF00668">
    <property type="entry name" value="Condensation"/>
    <property type="match status" value="3"/>
</dbReference>
<dbReference type="InterPro" id="IPR006162">
    <property type="entry name" value="Ppantetheine_attach_site"/>
</dbReference>
<dbReference type="SUPFAM" id="SSF56801">
    <property type="entry name" value="Acetyl-CoA synthetase-like"/>
    <property type="match status" value="4"/>
</dbReference>
<dbReference type="EMBL" id="BAABCW010000005">
    <property type="protein sequence ID" value="GAA4115508.1"/>
    <property type="molecule type" value="Genomic_DNA"/>
</dbReference>
<dbReference type="Gene3D" id="3.30.559.10">
    <property type="entry name" value="Chloramphenicol acetyltransferase-like domain"/>
    <property type="match status" value="3"/>
</dbReference>
<comment type="caution">
    <text evidence="5">The sequence shown here is derived from an EMBL/GenBank/DDBJ whole genome shotgun (WGS) entry which is preliminary data.</text>
</comment>
<sequence>MKSTIQKIFLENVQSDSDTGITFIDERNSISHLSYKRLYLEACYKLNALQERGLSPGDELIFQFESNRNFVITFWACVLGKIIPVPVAFVAGRGTIEKICGIWKRLNNPFIITDNPTLKGNFSEFQNDADPVFGEMLERFLVFDELKNSKKATPLPADESDIVFIQFSSGSTGTPKGITNTQEAILYNYQDYLANIRINEEDRFLGWVPLIHDMGLIFFHLVPLLSNVAQYQMLPTLFVAYPELWMERMSEYKITISGSPNFGYRMILDNFDRINVENLSLDSVRLLINSAEPVSIDDCRRFSKVFAPYGLSKNSVKAAYGLADAVLGVSMNYKEDEKSKEYFVNRNTLHIGNEVTIAEKKSGEVISFANLGTHGFTQITIVNEDNQVVPDRTLGYIKLKSKAVTKSYYNDPEISQEIISSDGWLNTGDIGFLDNNDLVMTGRAKEMIIINGQNYFPNDLDLVLSEMSEINFQQAVSCNIFNESTHRDEIFVFVLSKNETEDFQLLAHDIRTHISVRLGLQVSKVIPVGQIPKTTSGKIQRYLLKKRYLNGEYDQSLEGLDSIDKDVNTDLYTPPTTQTESRLVNIWQEYFDIDKIGIEANFYFLGGNSIGMGKLAALIEEEFEISIDLRKLFTCVEFEDQVKLIENAIENPFKTTEKVPVKLNYPLYTTQKRLYALYESDVESIAYNTPVVIEIEGSLDIQLCEDVFKRIIQRHEILRTSFGIIDGKPTQRIHDDFDFEIESVEGGDSLEVIKKYIKPFNLGTPPLLRVLACKEGNVYTKIILDVHHIVADGVSFEILIREFNQLYAKETLAPLRFQYRDFLEWNEEKLKGLDVTSQKAFWMNQYAEPVEPINLPTDVKKEAQEKFDGATLVFDLNDNDQKKLRELCKKEKVTMSTVTLAIFYVLLSKLTNNKDVVISTSSHGRWKKEFKDLIGLFIDTLPIRSSVPGDLKFSEFLQNVNLNVSNCIKNGEFSFEKLYNELKLEKNASSNFLYDIAFEYYNFNRSSVNSSDLQVLSSDQVNVVSKFPLVLRIIEQEQGCKFCLDYSVNSFSRETMERFGNYYQEIVKTITDDNSIVLKDIQILSDTEIDQQLNEFNDTDEAYEKDKTIIEVFASQVKNNPDKIALVFEDENLTYKELDDRSNGLARYLNKKAVNQSSLIGLCLDKSINMIVGILAILKSGRGYVPIDPTYPLSRIKHMVEDSGLELIITQGTILESYDTIEKVLVDIDKDLIDKESTRKISSTTNFNDVAYVMYTPGSTENPKGVVIHHQNVVSLVKQSGALSIKSKDNVLQWSNIAFNGAVSDIFCSLLNGATLYVIDKRSTSDLKSLSTFIKENEISVAFFTTAIFNVFVDTEIEGLVSLRKLLFGGERASIEHVQKAYDLLGPDKMINCYGSVENTVYTTYYPINERPKQNIPIGKPVSNTKTYVLDSSNNLCGIGITGELHIGGDRLSIGYIGDQEKTASKFIANPFESGSRIFKTGDLVKWLPDGNLEFVGREDYQVTLKGFRIELSHIELQLDTFNAVNGSVVLVKEIEGEEHIVAYYTSKDPIENSKLRAYLSAHFPDYMLPSLFVYLKEFPLTSNGKVNRKVLPEPTVIEEGYMAPNNEIEHRLVGVWADVLNINPEIISINRSFFNFGGYSLNVLFLISRIHKEFAIKMSPSDIIANPTIVDLQNFISTSSNVDHISIPISEIRTHYPLSSSQKRMYYSYEYDKDSIGYNVPMIYILNGQLDKEKLKLVLNILIQRHENLRTIFEFFDGELMQRILPEIEFDIRTLENGKDLEEVLKYFVQPFNLNEAPLFRAGLKCISDTEHILIIDTHHIISDGITNSILLKELISLYNDENLPDLRIQYKDYVIWEHGEEHQKEIEEHKKYWLERFSKETSTLELPYDYPRPKEFNVLGKNHAIELAKNYADKLNNITQSEGVTMYTLVLALYNLLLYKLSDQKDIVIGTSVAGRSHIDLESIAGVFINTLALRNNLEGKFTFREFLQQVKHNSSKDLEHQLYPYDDLMNALNVERVSGRSTLFDVFLAYHSITDDCISNDSELKAKLYENLFPSAQFDLILTVLNFEDKLKLNFTYRDELFKEDTVVRFMSYLKRIIDQILVNETILIDEINILSQKEVDQQLYEFNDTTLPFEKESSLVSILEENVSKHPDRIAISYEGEALTYKELDDQSNKVANYLISEGVIPNVVGLLIDRSMDMIVGMWGALKVGAGYLPLDPTLPEERVRYMLDQSSATFLLTHERHLEAYSAYLPVQSIDASKIHSQSTERITFKTEPTDLAYCIFTSGSTGKPKGVMINHRNVVNLVKGLEKKVYNAYGTKVLRVALLASYAFDASGQQIFGALLQGHSLYIANDASRKDGAKLLSFFNENRIDVSDGTPTHLRLFLNSLDHQSRLESLSSWLLAGEILSKDLVSTFYSSLGEKTQLYNFYGPTETCVDSTCFKIDPKKIRSLRNIPIGKPLPNERAYVTNSNGALVPVGVIGELCIAGDGLAQRYVGDQSLTTEKFTSDWIPQEHRVYRTGDMVKWLPDGNLEFHGRKDNQVKIRGYRIELDEIEKQLNMHPAIKHAVILVKESESEKYLVAYYQASDKIEISELRAYSGKFLPDYMIPSYYVYVEEFGLTVNGKVDYKALPDYKIILDNQDVIAPFNDVERKLVAIYAQVLNLDSNKIGSNSNFMELGGHSLKMVYLANGIKKELGVKVSIKQIIENPSISKLGNLVSQSVTTVHSHIPVSEPMEYYPLSSSQKRMYFAHEFDKESLSYNVPITITLKGVLDKQKLEESFVKLINHHDSLRTEFVFVEGELLQRIMPEVDFSIDYLDPDDDVDGVIKSFTKPFDLRSAPLLRVGVVEVSSQEHVMIMDCHHIISDEVTNAIILKDFSSIYNGENLPELRVQYKDFVMWQNEEEQQEEIKKHKEYWLDKFSNNLPVLELPYDFARSTRNSDQGGNVLIKIDQAKVQQLKLIALSEGLTLYNLFLSMYNILLYKLSNQKDIVVGSPVAGRPHHDLESMTGVFINTLPIRNQLQGDMTFNEFVQQVQKGSVRDFDHQLYPYQDFVDELHLERDLRRNPLFDVSFNFMKQDVNIMNLSGLVIEPYTIKYNQSKFDLNMIVVEREEDNYILMEYARQLFKENTVERFMSYFNNIIKAVCKDRTIKIADINILEEKENQLLNSFSPMNNLNQEENTIVSTFERQVIATPLATAIKYGALTYTYDDLNQKVNQLARNLQQEFDITRGDIIGVLLPKSDAAIVSILAILKLGAAYLPIDTSYPVERINYIIKNSGLKALITEDKSCSEKITLDRKINYETVIFDKEKKNLDIAISSDDLAYVIYTSGSTGKPKGVMIEHGSNVNMSTDIVKQLNVNDRDTILWFASIGFDASVYEIMMALYSGATLVIPEDGVINDTNRFCSLLSETRTTIVTLPPTYLETLPLEKLTSLRIITTAGESPNTKKAIEVIKSGIRYFNAYGPTECAVCVSTYEVFRDDEGLTNIPIGKPIANTEMVILDTDLKQVPVGVKGTIYVTGKAVARGYLNNPVLTEKSFTTLPNDTAKKYYNTGDLGEWTSNGLIIFHGRKDNQIKLRGYRIELGEIEGALSSIDYVRNCHVTLREGSGGERELVGFVIMDVALSKVPIEQDLGKLLPEYMIPKYWMQLDEFPLTINGKIDTEELLQPEVKGDDSYIAPSNDLEKQLTQIWSETLNIDEDKIGVLDDFFMLGGNSLIAIQLLTAINKNYGILLELQEVFRLKTIRGLSELIELDLWVNDDNKKETEYRETII</sequence>
<dbReference type="Gene3D" id="2.30.38.10">
    <property type="entry name" value="Luciferase, Domain 3"/>
    <property type="match status" value="3"/>
</dbReference>
<dbReference type="Gene3D" id="3.40.50.980">
    <property type="match status" value="6"/>
</dbReference>
<dbReference type="CDD" id="cd19531">
    <property type="entry name" value="LCL_NRPS-like"/>
    <property type="match status" value="3"/>
</dbReference>
<evidence type="ECO:0000256" key="3">
    <source>
        <dbReference type="ARBA" id="ARBA00022553"/>
    </source>
</evidence>
<comment type="cofactor">
    <cofactor evidence="1">
        <name>pantetheine 4'-phosphate</name>
        <dbReference type="ChEBI" id="CHEBI:47942"/>
    </cofactor>
</comment>
<evidence type="ECO:0000259" key="4">
    <source>
        <dbReference type="PROSITE" id="PS50075"/>
    </source>
</evidence>
<dbReference type="PROSITE" id="PS50075">
    <property type="entry name" value="CARRIER"/>
    <property type="match status" value="4"/>
</dbReference>
<dbReference type="NCBIfam" id="NF003417">
    <property type="entry name" value="PRK04813.1"/>
    <property type="match status" value="5"/>
</dbReference>
<dbReference type="InterPro" id="IPR010071">
    <property type="entry name" value="AA_adenyl_dom"/>
</dbReference>
<dbReference type="CDD" id="cd05930">
    <property type="entry name" value="A_NRPS"/>
    <property type="match status" value="2"/>
</dbReference>
<dbReference type="Pfam" id="PF00501">
    <property type="entry name" value="AMP-binding"/>
    <property type="match status" value="4"/>
</dbReference>
<dbReference type="InterPro" id="IPR036736">
    <property type="entry name" value="ACP-like_sf"/>
</dbReference>
<reference evidence="6" key="1">
    <citation type="journal article" date="2019" name="Int. J. Syst. Evol. Microbiol.">
        <title>The Global Catalogue of Microorganisms (GCM) 10K type strain sequencing project: providing services to taxonomists for standard genome sequencing and annotation.</title>
        <authorList>
            <consortium name="The Broad Institute Genomics Platform"/>
            <consortium name="The Broad Institute Genome Sequencing Center for Infectious Disease"/>
            <person name="Wu L."/>
            <person name="Ma J."/>
        </authorList>
    </citation>
    <scope>NUCLEOTIDE SEQUENCE [LARGE SCALE GENOMIC DNA]</scope>
    <source>
        <strain evidence="6">JCM 17106</strain>
    </source>
</reference>
<dbReference type="InterPro" id="IPR001242">
    <property type="entry name" value="Condensation_dom"/>
</dbReference>
<protein>
    <submittedName>
        <fullName evidence="5">Surfactin non-ribosomal peptide synthetase SrfAB</fullName>
    </submittedName>
</protein>
<dbReference type="PANTHER" id="PTHR45527">
    <property type="entry name" value="NONRIBOSOMAL PEPTIDE SYNTHETASE"/>
    <property type="match status" value="1"/>
</dbReference>
<dbReference type="SUPFAM" id="SSF47336">
    <property type="entry name" value="ACP-like"/>
    <property type="match status" value="4"/>
</dbReference>
<dbReference type="PROSITE" id="PS00455">
    <property type="entry name" value="AMP_BINDING"/>
    <property type="match status" value="2"/>
</dbReference>
<dbReference type="InterPro" id="IPR042099">
    <property type="entry name" value="ANL_N_sf"/>
</dbReference>
<gene>
    <name evidence="5" type="primary">srfAB</name>
    <name evidence="5" type="ORF">GCM10022393_15650</name>
</gene>
<keyword evidence="3" id="KW-0597">Phosphoprotein</keyword>
<dbReference type="InterPro" id="IPR020806">
    <property type="entry name" value="PKS_PP-bd"/>
</dbReference>
<dbReference type="SUPFAM" id="SSF52777">
    <property type="entry name" value="CoA-dependent acyltransferases"/>
    <property type="match status" value="6"/>
</dbReference>
<dbReference type="Proteomes" id="UP001500459">
    <property type="component" value="Unassembled WGS sequence"/>
</dbReference>
<proteinExistence type="predicted"/>
<evidence type="ECO:0000313" key="5">
    <source>
        <dbReference type="EMBL" id="GAA4115508.1"/>
    </source>
</evidence>
<feature type="domain" description="Carrier" evidence="4">
    <location>
        <begin position="2648"/>
        <end position="2725"/>
    </location>
</feature>